<accession>A0A2R5G484</accession>
<dbReference type="InterPro" id="IPR048349">
    <property type="entry name" value="CCDC22_N"/>
</dbReference>
<dbReference type="AlphaFoldDB" id="A0A2R5G484"/>
<evidence type="ECO:0000313" key="7">
    <source>
        <dbReference type="Proteomes" id="UP000241890"/>
    </source>
</evidence>
<name>A0A2R5G484_9STRA</name>
<evidence type="ECO:0000256" key="1">
    <source>
        <dbReference type="ARBA" id="ARBA00006438"/>
    </source>
</evidence>
<keyword evidence="2" id="KW-0175">Coiled coil</keyword>
<evidence type="ECO:0000256" key="2">
    <source>
        <dbReference type="SAM" id="Coils"/>
    </source>
</evidence>
<dbReference type="InterPro" id="IPR008530">
    <property type="entry name" value="CCDC22"/>
</dbReference>
<feature type="domain" description="CCDC22 coiled-coil" evidence="4">
    <location>
        <begin position="289"/>
        <end position="588"/>
    </location>
</feature>
<feature type="coiled-coil region" evidence="2">
    <location>
        <begin position="418"/>
        <end position="466"/>
    </location>
</feature>
<proteinExistence type="inferred from homology"/>
<dbReference type="PANTHER" id="PTHR15668">
    <property type="entry name" value="JM1 PROTEIN"/>
    <property type="match status" value="1"/>
</dbReference>
<comment type="similarity">
    <text evidence="1">Belongs to the CCDC22 family.</text>
</comment>
<evidence type="ECO:0000313" key="6">
    <source>
        <dbReference type="EMBL" id="GBG25365.1"/>
    </source>
</evidence>
<feature type="domain" description="CCDC22 N-terminal" evidence="5">
    <location>
        <begin position="48"/>
        <end position="138"/>
    </location>
</feature>
<dbReference type="EMBL" id="BEYU01000012">
    <property type="protein sequence ID" value="GBG25365.1"/>
    <property type="molecule type" value="Genomic_DNA"/>
</dbReference>
<dbReference type="Pfam" id="PF05667">
    <property type="entry name" value="CCDC22_CC"/>
    <property type="match status" value="1"/>
</dbReference>
<gene>
    <name evidence="6" type="ORF">FCC1311_015832</name>
</gene>
<protein>
    <submittedName>
        <fullName evidence="6">Coiled-coil domain-containing protein 22</fullName>
    </submittedName>
</protein>
<evidence type="ECO:0000259" key="4">
    <source>
        <dbReference type="Pfam" id="PF05667"/>
    </source>
</evidence>
<evidence type="ECO:0000256" key="3">
    <source>
        <dbReference type="SAM" id="MobiDB-lite"/>
    </source>
</evidence>
<evidence type="ECO:0000259" key="5">
    <source>
        <dbReference type="Pfam" id="PF21674"/>
    </source>
</evidence>
<feature type="region of interest" description="Disordered" evidence="3">
    <location>
        <begin position="253"/>
        <end position="320"/>
    </location>
</feature>
<dbReference type="InterPro" id="IPR048348">
    <property type="entry name" value="CCDC22_CC"/>
</dbReference>
<keyword evidence="7" id="KW-1185">Reference proteome</keyword>
<organism evidence="6 7">
    <name type="scientific">Hondaea fermentalgiana</name>
    <dbReference type="NCBI Taxonomy" id="2315210"/>
    <lineage>
        <taxon>Eukaryota</taxon>
        <taxon>Sar</taxon>
        <taxon>Stramenopiles</taxon>
        <taxon>Bigyra</taxon>
        <taxon>Labyrinthulomycetes</taxon>
        <taxon>Thraustochytrida</taxon>
        <taxon>Thraustochytriidae</taxon>
        <taxon>Hondaea</taxon>
    </lineage>
</organism>
<feature type="compositionally biased region" description="Polar residues" evidence="3">
    <location>
        <begin position="259"/>
        <end position="272"/>
    </location>
</feature>
<dbReference type="Pfam" id="PF21674">
    <property type="entry name" value="CCDC22_N"/>
    <property type="match status" value="1"/>
</dbReference>
<dbReference type="GO" id="GO:2000060">
    <property type="term" value="P:positive regulation of ubiquitin-dependent protein catabolic process"/>
    <property type="evidence" value="ECO:0007669"/>
    <property type="project" value="TreeGrafter"/>
</dbReference>
<dbReference type="GO" id="GO:0097602">
    <property type="term" value="F:cullin family protein binding"/>
    <property type="evidence" value="ECO:0007669"/>
    <property type="project" value="TreeGrafter"/>
</dbReference>
<dbReference type="Proteomes" id="UP000241890">
    <property type="component" value="Unassembled WGS sequence"/>
</dbReference>
<feature type="region of interest" description="Disordered" evidence="3">
    <location>
        <begin position="1"/>
        <end position="24"/>
    </location>
</feature>
<comment type="caution">
    <text evidence="6">The sequence shown here is derived from an EMBL/GenBank/DDBJ whole genome shotgun (WGS) entry which is preliminary data.</text>
</comment>
<dbReference type="InParanoid" id="A0A2R5G484"/>
<dbReference type="PANTHER" id="PTHR15668:SF4">
    <property type="entry name" value="COILED-COIL DOMAIN-CONTAINING PROTEIN 22"/>
    <property type="match status" value="1"/>
</dbReference>
<dbReference type="OrthoDB" id="10266736at2759"/>
<sequence length="643" mass="70878">MSGKLGRAAAASMSTSSSSTRAAGRASADSVLLAAFRELGALPPAQEKEDEEKTALAQLGAEDLVRCVAAALRRVQGQDAVSEDDAQLEGNLMQKHRACAKLATAVKALGYTRECGYNTLLYPSDERATRDLLSFLADQCAKANADFGHESRSENGSELNASAPKDLKTRMQNALRAWNAETWTLQAPGSRARARPFETIQRSKCYHAPLSEAFANTSQRDRLSHVEVCTLIERNRLDALRARLREQYGLDLPHPQDISMATSTEDAPQNIKTRMGPPIPPRPQRNKSKGDELADNDAEASSERSSSSIRTKLEDEQDAELTTEDRIVAIHAALQEVNRTTVVSEKEAIKLLRLAEEETAEAREMESLESDYAEQVALQREILEALPGCPGNLEALEAQVGTLTEKERAAAHARSCDHEEIRAQIAQVSKQQQEARDNVERRAQEATRLSAEIRKLEQVLRSQHDEAHTFDDGSDSAASEMVEGHEAFVARIMDIVGQVRRQSDEISRVIADVRRVQGDMSRTSEKLRRAEAAADELIFTISETRPRDPTGPRAYKLLHDMRILFDDLVDIARRTGKAANRARDMDSRAANLRSMMSETQMDQVNSDLVAIRAENALLLERQAAAQAQGDVVETAGGARAKTH</sequence>
<reference evidence="6 7" key="1">
    <citation type="submission" date="2017-12" db="EMBL/GenBank/DDBJ databases">
        <title>Sequencing, de novo assembly and annotation of complete genome of a new Thraustochytrid species, strain FCC1311.</title>
        <authorList>
            <person name="Sedici K."/>
            <person name="Godart F."/>
            <person name="Aiese Cigliano R."/>
            <person name="Sanseverino W."/>
            <person name="Barakat M."/>
            <person name="Ortet P."/>
            <person name="Marechal E."/>
            <person name="Cagnac O."/>
            <person name="Amato A."/>
        </authorList>
    </citation>
    <scope>NUCLEOTIDE SEQUENCE [LARGE SCALE GENOMIC DNA]</scope>
</reference>